<dbReference type="AlphaFoldDB" id="K6DJW0"/>
<keyword evidence="4" id="KW-1185">Reference proteome</keyword>
<evidence type="ECO:0000256" key="1">
    <source>
        <dbReference type="SAM" id="Phobius"/>
    </source>
</evidence>
<evidence type="ECO:0000313" key="3">
    <source>
        <dbReference type="EMBL" id="EKN68589.1"/>
    </source>
</evidence>
<dbReference type="Gene3D" id="3.30.70.270">
    <property type="match status" value="1"/>
</dbReference>
<name>K6DJW0_SCHAZ</name>
<feature type="transmembrane region" description="Helical" evidence="1">
    <location>
        <begin position="151"/>
        <end position="173"/>
    </location>
</feature>
<feature type="transmembrane region" description="Helical" evidence="1">
    <location>
        <begin position="95"/>
        <end position="113"/>
    </location>
</feature>
<keyword evidence="1" id="KW-0812">Transmembrane</keyword>
<dbReference type="InterPro" id="IPR029787">
    <property type="entry name" value="Nucleotide_cyclase"/>
</dbReference>
<keyword evidence="1" id="KW-0472">Membrane</keyword>
<dbReference type="InterPro" id="IPR000160">
    <property type="entry name" value="GGDEF_dom"/>
</dbReference>
<dbReference type="PANTHER" id="PTHR45138">
    <property type="entry name" value="REGULATORY COMPONENTS OF SENSORY TRANSDUCTION SYSTEM"/>
    <property type="match status" value="1"/>
</dbReference>
<dbReference type="SUPFAM" id="SSF55073">
    <property type="entry name" value="Nucleotide cyclase"/>
    <property type="match status" value="1"/>
</dbReference>
<comment type="caution">
    <text evidence="3">The sequence shown here is derived from an EMBL/GenBank/DDBJ whole genome shotgun (WGS) entry which is preliminary data.</text>
</comment>
<accession>K6DJW0</accession>
<dbReference type="STRING" id="1131731.BAZO_03650"/>
<dbReference type="SMART" id="SM00267">
    <property type="entry name" value="GGDEF"/>
    <property type="match status" value="1"/>
</dbReference>
<dbReference type="FunFam" id="3.30.70.270:FF:000001">
    <property type="entry name" value="Diguanylate cyclase domain protein"/>
    <property type="match status" value="1"/>
</dbReference>
<reference evidence="3 4" key="1">
    <citation type="journal article" date="2012" name="Front. Microbiol.">
        <title>Redundancy and modularity in membrane-associated dissimilatory nitrate reduction in Bacillus.</title>
        <authorList>
            <person name="Heylen K."/>
            <person name="Keltjens J."/>
        </authorList>
    </citation>
    <scope>NUCLEOTIDE SEQUENCE [LARGE SCALE GENOMIC DNA]</scope>
    <source>
        <strain evidence="3 4">LMG 9581</strain>
    </source>
</reference>
<evidence type="ECO:0000259" key="2">
    <source>
        <dbReference type="PROSITE" id="PS50887"/>
    </source>
</evidence>
<feature type="domain" description="GGDEF" evidence="2">
    <location>
        <begin position="212"/>
        <end position="338"/>
    </location>
</feature>
<evidence type="ECO:0000313" key="4">
    <source>
        <dbReference type="Proteomes" id="UP000006315"/>
    </source>
</evidence>
<dbReference type="NCBIfam" id="TIGR00254">
    <property type="entry name" value="GGDEF"/>
    <property type="match status" value="1"/>
</dbReference>
<dbReference type="PANTHER" id="PTHR45138:SF9">
    <property type="entry name" value="DIGUANYLATE CYCLASE DGCM-RELATED"/>
    <property type="match status" value="1"/>
</dbReference>
<dbReference type="EMBL" id="AJLR01000038">
    <property type="protein sequence ID" value="EKN68589.1"/>
    <property type="molecule type" value="Genomic_DNA"/>
</dbReference>
<dbReference type="PROSITE" id="PS50887">
    <property type="entry name" value="GGDEF"/>
    <property type="match status" value="1"/>
</dbReference>
<dbReference type="Pfam" id="PF00990">
    <property type="entry name" value="GGDEF"/>
    <property type="match status" value="1"/>
</dbReference>
<dbReference type="CDD" id="cd01949">
    <property type="entry name" value="GGDEF"/>
    <property type="match status" value="1"/>
</dbReference>
<feature type="transmembrane region" description="Helical" evidence="1">
    <location>
        <begin position="120"/>
        <end position="139"/>
    </location>
</feature>
<organism evidence="3 4">
    <name type="scientific">Schinkia azotoformans LMG 9581</name>
    <dbReference type="NCBI Taxonomy" id="1131731"/>
    <lineage>
        <taxon>Bacteria</taxon>
        <taxon>Bacillati</taxon>
        <taxon>Bacillota</taxon>
        <taxon>Bacilli</taxon>
        <taxon>Bacillales</taxon>
        <taxon>Bacillaceae</taxon>
        <taxon>Calidifontibacillus/Schinkia group</taxon>
        <taxon>Schinkia</taxon>
    </lineage>
</organism>
<dbReference type="InterPro" id="IPR043128">
    <property type="entry name" value="Rev_trsase/Diguanyl_cyclase"/>
</dbReference>
<protein>
    <submittedName>
        <fullName evidence="3">Diguanylate cyclase</fullName>
    </submittedName>
</protein>
<proteinExistence type="predicted"/>
<keyword evidence="1" id="KW-1133">Transmembrane helix</keyword>
<dbReference type="GO" id="GO:0052621">
    <property type="term" value="F:diguanylate cyclase activity"/>
    <property type="evidence" value="ECO:0007669"/>
    <property type="project" value="TreeGrafter"/>
</dbReference>
<dbReference type="RefSeq" id="WP_003329903.1">
    <property type="nucleotide sequence ID" value="NZ_AJLR01000038.1"/>
</dbReference>
<dbReference type="Proteomes" id="UP000006315">
    <property type="component" value="Unassembled WGS sequence"/>
</dbReference>
<feature type="transmembrane region" description="Helical" evidence="1">
    <location>
        <begin position="40"/>
        <end position="62"/>
    </location>
</feature>
<sequence length="338" mass="39698">MDNKDNNKYVRLKRRIYLVIFPLLFITNATYWLFSPYVDRFMGSVLPFLCLFFAIVWVLIYYNRLMRTCEIISLGVFGIYHLFRVYSLTGQLEEGIINVYVLWSPIYFVYIFMVLERKKALGYSLFIILITVAMGIIHFDNPRANDTLIQFYISTILYTLILFYFQRIVSAYIESDILRKNAYYDSLTDIGNRRSVDTWLENEINRCHECNSVFSIIYFDIDHFKKINDEYGHDVGDHVLKEFSSLVKSYIRSSDFFGRWGGEEFIISTNQSLAEATQFAERLRGIIENHSFRYVDHVTASFGIACFQPTDVSKTLIKRADQALYSAKNNGRNMVKAF</sequence>
<feature type="transmembrane region" description="Helical" evidence="1">
    <location>
        <begin position="16"/>
        <end position="34"/>
    </location>
</feature>
<dbReference type="PATRIC" id="fig|1131731.3.peg.759"/>
<feature type="transmembrane region" description="Helical" evidence="1">
    <location>
        <begin position="69"/>
        <end position="89"/>
    </location>
</feature>
<gene>
    <name evidence="3" type="ORF">BAZO_03650</name>
</gene>
<dbReference type="InterPro" id="IPR050469">
    <property type="entry name" value="Diguanylate_Cyclase"/>
</dbReference>